<organism evidence="5 6">
    <name type="scientific">Vibrio parahaemolyticus</name>
    <dbReference type="NCBI Taxonomy" id="670"/>
    <lineage>
        <taxon>Bacteria</taxon>
        <taxon>Pseudomonadati</taxon>
        <taxon>Pseudomonadota</taxon>
        <taxon>Gammaproteobacteria</taxon>
        <taxon>Vibrionales</taxon>
        <taxon>Vibrionaceae</taxon>
        <taxon>Vibrio</taxon>
    </lineage>
</organism>
<dbReference type="Proteomes" id="UP000726777">
    <property type="component" value="Unassembled WGS sequence"/>
</dbReference>
<feature type="chain" id="PRO_5040297390" evidence="1">
    <location>
        <begin position="21"/>
        <end position="810"/>
    </location>
</feature>
<accession>A0A9Q3U9M6</accession>
<dbReference type="Pfam" id="PF13752">
    <property type="entry name" value="DUF4165"/>
    <property type="match status" value="1"/>
</dbReference>
<protein>
    <submittedName>
        <fullName evidence="5">DUF4165 domain-containing protein</fullName>
    </submittedName>
</protein>
<feature type="signal peptide" evidence="1">
    <location>
        <begin position="1"/>
        <end position="20"/>
    </location>
</feature>
<evidence type="ECO:0000313" key="5">
    <source>
        <dbReference type="EMBL" id="MCC3803827.1"/>
    </source>
</evidence>
<dbReference type="Pfam" id="PF12245">
    <property type="entry name" value="Big_3_2"/>
    <property type="match status" value="1"/>
</dbReference>
<name>A0A9Q3U9M6_VIBPH</name>
<dbReference type="Pfam" id="PF13750">
    <property type="entry name" value="Big_3_3"/>
    <property type="match status" value="1"/>
</dbReference>
<evidence type="ECO:0000256" key="1">
    <source>
        <dbReference type="SAM" id="SignalP"/>
    </source>
</evidence>
<evidence type="ECO:0000259" key="4">
    <source>
        <dbReference type="Pfam" id="PF13752"/>
    </source>
</evidence>
<proteinExistence type="predicted"/>
<dbReference type="AlphaFoldDB" id="A0A9Q3U9M6"/>
<dbReference type="Gene3D" id="2.60.40.10">
    <property type="entry name" value="Immunoglobulins"/>
    <property type="match status" value="1"/>
</dbReference>
<reference evidence="5" key="1">
    <citation type="submission" date="2020-09" db="EMBL/GenBank/DDBJ databases">
        <title>Genome sequence of Vibrio parahaemolyticus isolates.</title>
        <authorList>
            <person name="Hammerl J.A."/>
            <person name="Strauch E."/>
        </authorList>
    </citation>
    <scope>NUCLEOTIDE SEQUENCE</scope>
    <source>
        <strain evidence="5">17-VB00146</strain>
    </source>
</reference>
<comment type="caution">
    <text evidence="5">The sequence shown here is derived from an EMBL/GenBank/DDBJ whole genome shotgun (WGS) entry which is preliminary data.</text>
</comment>
<dbReference type="InterPro" id="IPR022038">
    <property type="entry name" value="Ig-like_bact"/>
</dbReference>
<dbReference type="InterPro" id="IPR013783">
    <property type="entry name" value="Ig-like_fold"/>
</dbReference>
<dbReference type="InterPro" id="IPR025429">
    <property type="entry name" value="DUF4165"/>
</dbReference>
<sequence length="810" mass="90545">MMKKSAIGLFVSVVVSPVFAGLEFIEYADTDNETKLLSNFSNVFINNQSDIELFVASGLDRKLRVKVLKGGTEVEQTTTSVINTNDRISKEGRDFYGKIVDLQGVNNDGTYSISIETLSLTGEVVATDTYELVRDTVPPVINDNDITWVRNGWSFGNIEHFSYTDSSLELRLNSLSEERSGLSHVDYFISTPERLAADPLDKSVLEARLNKDSEFVGNATITAAAAVHPNVAPNQDLYTIGFQVYDKAGNSATIKRNSHIDNLCPAAPSIEVYNSRTSQWEPYSSNMTIHQNPIKIRWGRDVSTFENGSNAPYGWVKDHNVSQTIGTKAYYERTLPIPQDYSYFYFYTRAGEVCHRQTLSSFKFAFADGVDKAPVGGTVWYKTNLPEHKGEWIKSTSPKYNKPYTITAVRHFAEARSYRQKAWGTDIPVCYIEPGQTFCDSNTSISYSSGRGYSPKTVYLDNADGGLQVHYGYVYTYWDMNDPKIVSVTVNPELKRVISKSHDPDTVSDWRKNMWKISKVEAVIDSLDTADSYRLSPIESEQLDIRNREDSFDLSQLKDGTYEVTVVATDTYGNVGQSQEPVSFKVDNTAPEIEVKYRGVSLPETIVDLRDLTFSLSDFSSAVVVSGRLHGSSSNENVFLGVVNQGNNVFSFEQPKIFPTLLEGESYSLEVIAEDEFKNKQTEVITFKYMPENLIEMETQTYLGVSHRLYDENDMPLARIFSEAPLKIDEGMMATGVQNAYITNRSDSDISVKLVLDGSELEVSPGETKEIQVDLGNTGKNLSIEVYPATAHAGKASLMFDIPQLTSKFN</sequence>
<dbReference type="EMBL" id="JACVHL010000002">
    <property type="protein sequence ID" value="MCC3803827.1"/>
    <property type="molecule type" value="Genomic_DNA"/>
</dbReference>
<evidence type="ECO:0000313" key="6">
    <source>
        <dbReference type="Proteomes" id="UP000726777"/>
    </source>
</evidence>
<evidence type="ECO:0000259" key="3">
    <source>
        <dbReference type="Pfam" id="PF13750"/>
    </source>
</evidence>
<feature type="domain" description="Ig-like" evidence="3">
    <location>
        <begin position="550"/>
        <end position="698"/>
    </location>
</feature>
<keyword evidence="1" id="KW-0732">Signal</keyword>
<gene>
    <name evidence="5" type="ORF">IB292_02135</name>
</gene>
<feature type="domain" description="Ig-like" evidence="2">
    <location>
        <begin position="165"/>
        <end position="262"/>
    </location>
</feature>
<evidence type="ECO:0000259" key="2">
    <source>
        <dbReference type="Pfam" id="PF12245"/>
    </source>
</evidence>
<feature type="domain" description="DUF4165" evidence="4">
    <location>
        <begin position="25"/>
        <end position="136"/>
    </location>
</feature>